<dbReference type="EMBL" id="JAPJZH010000001">
    <property type="protein sequence ID" value="MDA4844304.1"/>
    <property type="molecule type" value="Genomic_DNA"/>
</dbReference>
<dbReference type="PANTHER" id="PTHR42905:SF16">
    <property type="entry name" value="CARBOXYPHOSPHONOENOLPYRUVATE PHOSPHONOMUTASE-LIKE PROTEIN (AFU_ORTHOLOGUE AFUA_5G07230)"/>
    <property type="match status" value="1"/>
</dbReference>
<evidence type="ECO:0000313" key="1">
    <source>
        <dbReference type="EMBL" id="MDA4844304.1"/>
    </source>
</evidence>
<dbReference type="CDD" id="cd00377">
    <property type="entry name" value="ICL_PEPM"/>
    <property type="match status" value="1"/>
</dbReference>
<dbReference type="Proteomes" id="UP001148313">
    <property type="component" value="Unassembled WGS sequence"/>
</dbReference>
<keyword evidence="2" id="KW-1185">Reference proteome</keyword>
<dbReference type="Gene3D" id="3.20.20.60">
    <property type="entry name" value="Phosphoenolpyruvate-binding domains"/>
    <property type="match status" value="1"/>
</dbReference>
<dbReference type="InterPro" id="IPR039556">
    <property type="entry name" value="ICL/PEPM"/>
</dbReference>
<dbReference type="InterPro" id="IPR015813">
    <property type="entry name" value="Pyrv/PenolPyrv_kinase-like_dom"/>
</dbReference>
<reference evidence="1" key="1">
    <citation type="submission" date="2022-11" db="EMBL/GenBank/DDBJ databases">
        <title>Hoeflea poritis sp. nov., isolated from scleractinian coral Porites lutea.</title>
        <authorList>
            <person name="Zhang G."/>
            <person name="Wei Q."/>
            <person name="Cai L."/>
        </authorList>
    </citation>
    <scope>NUCLEOTIDE SEQUENCE</scope>
    <source>
        <strain evidence="1">E7-10</strain>
    </source>
</reference>
<dbReference type="SUPFAM" id="SSF51621">
    <property type="entry name" value="Phosphoenolpyruvate/pyruvate domain"/>
    <property type="match status" value="1"/>
</dbReference>
<dbReference type="Pfam" id="PF13714">
    <property type="entry name" value="PEP_mutase"/>
    <property type="match status" value="1"/>
</dbReference>
<dbReference type="RefSeq" id="WP_271087824.1">
    <property type="nucleotide sequence ID" value="NZ_JAPJZH010000001.1"/>
</dbReference>
<gene>
    <name evidence="1" type="ORF">OOZ53_03035</name>
</gene>
<accession>A0ABT4VHW3</accession>
<keyword evidence="1" id="KW-0456">Lyase</keyword>
<evidence type="ECO:0000313" key="2">
    <source>
        <dbReference type="Proteomes" id="UP001148313"/>
    </source>
</evidence>
<dbReference type="PANTHER" id="PTHR42905">
    <property type="entry name" value="PHOSPHOENOLPYRUVATE CARBOXYLASE"/>
    <property type="match status" value="1"/>
</dbReference>
<dbReference type="InterPro" id="IPR040442">
    <property type="entry name" value="Pyrv_kinase-like_dom_sf"/>
</dbReference>
<proteinExistence type="predicted"/>
<name>A0ABT4VHW3_9HYPH</name>
<dbReference type="GO" id="GO:0016829">
    <property type="term" value="F:lyase activity"/>
    <property type="evidence" value="ECO:0007669"/>
    <property type="project" value="UniProtKB-KW"/>
</dbReference>
<organism evidence="1 2">
    <name type="scientific">Hoeflea poritis</name>
    <dbReference type="NCBI Taxonomy" id="2993659"/>
    <lineage>
        <taxon>Bacteria</taxon>
        <taxon>Pseudomonadati</taxon>
        <taxon>Pseudomonadota</taxon>
        <taxon>Alphaproteobacteria</taxon>
        <taxon>Hyphomicrobiales</taxon>
        <taxon>Rhizobiaceae</taxon>
        <taxon>Hoeflea</taxon>
    </lineage>
</organism>
<protein>
    <submittedName>
        <fullName evidence="1">Isocitrate lyase/phosphoenolpyruvate mutase family protein</fullName>
    </submittedName>
</protein>
<sequence length="255" mass="26294">MSQADKAKIFAALHVKGDPLLLYNIWDAGSARAVEKAGAAAVATGSWSVAAAQGYSDGEALPLDLLVTVAERIAATVNVPLSVDFEGGFAETPEQLIQNAARIIAAGAVGVNFEDQVVGGEGLHNIEAQTARVMAVCRAGEAAGVPLFVNARTDLFLKEQDRDRHADLVEEALERAAAYAGAGASGFFAPGLVDPDLIGAICEASPLPVNIMMMAGVPPIPDLAGLGVARISYGPGPYREAVKAIADRFSAIRSG</sequence>
<comment type="caution">
    <text evidence="1">The sequence shown here is derived from an EMBL/GenBank/DDBJ whole genome shotgun (WGS) entry which is preliminary data.</text>
</comment>